<keyword evidence="2" id="KW-1185">Reference proteome</keyword>
<sequence>MDLSNPAKNMLRYFSISNPNFCLNYLKSLVFPTFSPIPILNYNHFYLKPTSNPSYLFVSSTGSSSIYSIRHPFSQSSQSSHFKNCNGRRSQRLELGLFTSRSYCRHISSSLTVSYSRNFQFCNEGIDRFGPYATPKQVSEIIQLIRDSDSEMESKLNSMNVSLSTANLIEIFQVLNCDKVRALRFFKWIEHVQPELYDNFDICSLVVDNCGRLDDYEEMRALLEEFNVKKVCLTEKAFGFLPVMISSKASTRKHIRRVVKVLNEVRGSCRVSGVRALIEGFSVLGSFEMARYVITNTEKKVSYYNILIGQMCRKCDFKGVRDLLDEMRQIGCEPNSQSYNYIFSSLFKKGEDDGACNVFKDMLEKNCPPDAVTYEIFIHNFCRLGKFSVASQFFDDMVGRGIQPRPAAHAAFIKGYFNLQRYKEAHEYVVGSADKYKNSSNMMYSLLASLHDKNRNAVMAKNILLEMIKKGLKPNISVYRRVLKHLQIADREDMASSLASGLSSLSLHSTKESV</sequence>
<name>A0ACC0XXF9_9ROSI</name>
<proteinExistence type="predicted"/>
<organism evidence="1 2">
    <name type="scientific">Pistacia integerrima</name>
    <dbReference type="NCBI Taxonomy" id="434235"/>
    <lineage>
        <taxon>Eukaryota</taxon>
        <taxon>Viridiplantae</taxon>
        <taxon>Streptophyta</taxon>
        <taxon>Embryophyta</taxon>
        <taxon>Tracheophyta</taxon>
        <taxon>Spermatophyta</taxon>
        <taxon>Magnoliopsida</taxon>
        <taxon>eudicotyledons</taxon>
        <taxon>Gunneridae</taxon>
        <taxon>Pentapetalae</taxon>
        <taxon>rosids</taxon>
        <taxon>malvids</taxon>
        <taxon>Sapindales</taxon>
        <taxon>Anacardiaceae</taxon>
        <taxon>Pistacia</taxon>
    </lineage>
</organism>
<evidence type="ECO:0000313" key="1">
    <source>
        <dbReference type="EMBL" id="KAJ0025569.1"/>
    </source>
</evidence>
<gene>
    <name evidence="1" type="ORF">Pint_07554</name>
</gene>
<comment type="caution">
    <text evidence="1">The sequence shown here is derived from an EMBL/GenBank/DDBJ whole genome shotgun (WGS) entry which is preliminary data.</text>
</comment>
<evidence type="ECO:0000313" key="2">
    <source>
        <dbReference type="Proteomes" id="UP001163603"/>
    </source>
</evidence>
<accession>A0ACC0XXF9</accession>
<protein>
    <submittedName>
        <fullName evidence="1">Uncharacterized protein</fullName>
    </submittedName>
</protein>
<dbReference type="Proteomes" id="UP001163603">
    <property type="component" value="Chromosome 10"/>
</dbReference>
<reference evidence="2" key="1">
    <citation type="journal article" date="2023" name="G3 (Bethesda)">
        <title>Genome assembly and association tests identify interacting loci associated with vigor, precocity, and sex in interspecific pistachio rootstocks.</title>
        <authorList>
            <person name="Palmer W."/>
            <person name="Jacygrad E."/>
            <person name="Sagayaradj S."/>
            <person name="Cavanaugh K."/>
            <person name="Han R."/>
            <person name="Bertier L."/>
            <person name="Beede B."/>
            <person name="Kafkas S."/>
            <person name="Golino D."/>
            <person name="Preece J."/>
            <person name="Michelmore R."/>
        </authorList>
    </citation>
    <scope>NUCLEOTIDE SEQUENCE [LARGE SCALE GENOMIC DNA]</scope>
</reference>
<dbReference type="EMBL" id="CM047745">
    <property type="protein sequence ID" value="KAJ0025569.1"/>
    <property type="molecule type" value="Genomic_DNA"/>
</dbReference>